<organism evidence="2 3">
    <name type="scientific">Psychrobacillus mangrovi</name>
    <dbReference type="NCBI Taxonomy" id="3117745"/>
    <lineage>
        <taxon>Bacteria</taxon>
        <taxon>Bacillati</taxon>
        <taxon>Bacillota</taxon>
        <taxon>Bacilli</taxon>
        <taxon>Bacillales</taxon>
        <taxon>Bacillaceae</taxon>
        <taxon>Psychrobacillus</taxon>
    </lineage>
</organism>
<evidence type="ECO:0000313" key="2">
    <source>
        <dbReference type="EMBL" id="MEI4768787.1"/>
    </source>
</evidence>
<dbReference type="EMBL" id="JBAWSY010000002">
    <property type="protein sequence ID" value="MEI4768787.1"/>
    <property type="molecule type" value="Genomic_DNA"/>
</dbReference>
<dbReference type="Pfam" id="PF14397">
    <property type="entry name" value="ATPgrasp_ST"/>
    <property type="match status" value="1"/>
</dbReference>
<reference evidence="2 3" key="1">
    <citation type="submission" date="2024-01" db="EMBL/GenBank/DDBJ databases">
        <title>Seven novel Bacillus-like species.</title>
        <authorList>
            <person name="Liu G."/>
        </authorList>
    </citation>
    <scope>NUCLEOTIDE SEQUENCE [LARGE SCALE GENOMIC DNA]</scope>
    <source>
        <strain evidence="2 3">FJAT-51614</strain>
    </source>
</reference>
<protein>
    <submittedName>
        <fullName evidence="2">Sugar-transfer associated ATP-grasp domain-containing protein</fullName>
    </submittedName>
</protein>
<evidence type="ECO:0000313" key="3">
    <source>
        <dbReference type="Proteomes" id="UP001364890"/>
    </source>
</evidence>
<keyword evidence="3" id="KW-1185">Reference proteome</keyword>
<comment type="caution">
    <text evidence="2">The sequence shown here is derived from an EMBL/GenBank/DDBJ whole genome shotgun (WGS) entry which is preliminary data.</text>
</comment>
<dbReference type="Proteomes" id="UP001364890">
    <property type="component" value="Unassembled WGS sequence"/>
</dbReference>
<dbReference type="InterPro" id="IPR039523">
    <property type="entry name" value="RimK-rel_E_lig_ATP-grasp"/>
</dbReference>
<name>A0ABU8F1A2_9BACI</name>
<proteinExistence type="predicted"/>
<accession>A0ABU8F1A2</accession>
<dbReference type="SUPFAM" id="SSF56059">
    <property type="entry name" value="Glutathione synthetase ATP-binding domain-like"/>
    <property type="match status" value="1"/>
</dbReference>
<sequence length="353" mass="40713">MKLKSRILQIYRGIKMNRTFILKQRKSSVPTDLKNNIKLARKGFLGESKTIYNFSKNEMKYYLSDIQRLRTRYINAPYSFILDEKVVFESMYKSRLKIPQSFSLIKKGKLIPLHQEYKMENINDLIRYLDSNEKCVIKPIRNGGGYGIHILSKIDNDYYVNSKRVTFNEISRIVEALDDYFVSEFITQGKFGASLYSETTNTIRIVTMIDPATNKAFIPIAVQRIGNKDSSPTDNWTQGGLSAEIDLETGTLGKGVTYPREGILTYHDYHPETQSKISNAVIPHWDIIKKEILEAANLYPYISYIGWDVVTTDEGYMVLEGNNFTDVNLLQVHKPLLKDERVVAFYKTHGIIK</sequence>
<dbReference type="RefSeq" id="WP_336496340.1">
    <property type="nucleotide sequence ID" value="NZ_JBAWSY010000002.1"/>
</dbReference>
<feature type="domain" description="Alpha-L-glutamate ligase-related protein ATP-grasp" evidence="1">
    <location>
        <begin position="74"/>
        <end position="332"/>
    </location>
</feature>
<gene>
    <name evidence="2" type="ORF">WAX74_03820</name>
</gene>
<evidence type="ECO:0000259" key="1">
    <source>
        <dbReference type="Pfam" id="PF14397"/>
    </source>
</evidence>